<protein>
    <submittedName>
        <fullName evidence="5">Transposase, IS1 family</fullName>
    </submittedName>
</protein>
<organism evidence="5 6">
    <name type="scientific">Abditibacterium utsteinense</name>
    <dbReference type="NCBI Taxonomy" id="1960156"/>
    <lineage>
        <taxon>Bacteria</taxon>
        <taxon>Pseudomonadati</taxon>
        <taxon>Abditibacteriota</taxon>
        <taxon>Abditibacteriia</taxon>
        <taxon>Abditibacteriales</taxon>
        <taxon>Abditibacteriaceae</taxon>
        <taxon>Abditibacterium</taxon>
    </lineage>
</organism>
<keyword evidence="6" id="KW-1185">Reference proteome</keyword>
<reference evidence="5 6" key="1">
    <citation type="journal article" date="2018" name="Syst. Appl. Microbiol.">
        <title>Abditibacterium utsteinense sp. nov., the first cultivated member of candidate phylum FBP, isolated from ice-free Antarctic soil samples.</title>
        <authorList>
            <person name="Tahon G."/>
            <person name="Tytgat B."/>
            <person name="Lebbe L."/>
            <person name="Carlier A."/>
            <person name="Willems A."/>
        </authorList>
    </citation>
    <scope>NUCLEOTIDE SEQUENCE [LARGE SCALE GENOMIC DNA]</scope>
    <source>
        <strain evidence="5 6">LMG 29911</strain>
    </source>
</reference>
<dbReference type="InterPro" id="IPR051354">
    <property type="entry name" value="Transposase_27_IS1"/>
</dbReference>
<comment type="similarity">
    <text evidence="2">Belongs to the transposase 27 family.</text>
</comment>
<evidence type="ECO:0000313" key="6">
    <source>
        <dbReference type="Proteomes" id="UP000237684"/>
    </source>
</evidence>
<dbReference type="GO" id="GO:0006313">
    <property type="term" value="P:DNA transposition"/>
    <property type="evidence" value="ECO:0007669"/>
    <property type="project" value="InterPro"/>
</dbReference>
<evidence type="ECO:0000256" key="1">
    <source>
        <dbReference type="ARBA" id="ARBA00004091"/>
    </source>
</evidence>
<evidence type="ECO:0000313" key="5">
    <source>
        <dbReference type="EMBL" id="PQV64296.1"/>
    </source>
</evidence>
<comment type="caution">
    <text evidence="5">The sequence shown here is derived from an EMBL/GenBank/DDBJ whole genome shotgun (WGS) entry which is preliminary data.</text>
</comment>
<dbReference type="InterPro" id="IPR005063">
    <property type="entry name" value="Transposase_27"/>
</dbReference>
<dbReference type="SUPFAM" id="SSF53098">
    <property type="entry name" value="Ribonuclease H-like"/>
    <property type="match status" value="1"/>
</dbReference>
<dbReference type="Proteomes" id="UP000237684">
    <property type="component" value="Unassembled WGS sequence"/>
</dbReference>
<dbReference type="GO" id="GO:0003677">
    <property type="term" value="F:DNA binding"/>
    <property type="evidence" value="ECO:0007669"/>
    <property type="project" value="InterPro"/>
</dbReference>
<keyword evidence="3" id="KW-0815">Transposition</keyword>
<evidence type="ECO:0000256" key="3">
    <source>
        <dbReference type="ARBA" id="ARBA00022578"/>
    </source>
</evidence>
<name>A0A2S8SU34_9BACT</name>
<dbReference type="InterPro" id="IPR012337">
    <property type="entry name" value="RNaseH-like_sf"/>
</dbReference>
<evidence type="ECO:0000256" key="4">
    <source>
        <dbReference type="ARBA" id="ARBA00023172"/>
    </source>
</evidence>
<dbReference type="PANTHER" id="PTHR33293">
    <property type="entry name" value="INSERTION ELEMENT IS1 1 PROTEIN INSB-RELATED"/>
    <property type="match status" value="1"/>
</dbReference>
<dbReference type="InParanoid" id="A0A2S8SU34"/>
<comment type="function">
    <text evidence="1">Absolutely required for transposition of IS1.</text>
</comment>
<dbReference type="Pfam" id="PF03400">
    <property type="entry name" value="DDE_Tnp_IS1"/>
    <property type="match status" value="1"/>
</dbReference>
<evidence type="ECO:0000256" key="2">
    <source>
        <dbReference type="ARBA" id="ARBA00008841"/>
    </source>
</evidence>
<dbReference type="EMBL" id="NIGF01000006">
    <property type="protein sequence ID" value="PQV64296.1"/>
    <property type="molecule type" value="Genomic_DNA"/>
</dbReference>
<dbReference type="AlphaFoldDB" id="A0A2S8SU34"/>
<sequence length="164" mass="19675">MRQENPRYLEPTLLPAQSDDVLELDELWSFVLSKKQAVWLWVALCRRTRQVVAWHWGDRSAATCRRLWEKIPASYQKAFCYSDLWEAYQKVLPPKQHQACGKEEGHTNHVERFNLTLRQRIGRLTRKSLSFSKSVLMHLIVFRLFLLRYNQHKAKHFIRLSMEH</sequence>
<dbReference type="NCBIfam" id="NF033558">
    <property type="entry name" value="transpos_IS1"/>
    <property type="match status" value="1"/>
</dbReference>
<gene>
    <name evidence="5" type="ORF">B1R32_106142</name>
</gene>
<keyword evidence="4" id="KW-0233">DNA recombination</keyword>
<dbReference type="GO" id="GO:0004803">
    <property type="term" value="F:transposase activity"/>
    <property type="evidence" value="ECO:0007669"/>
    <property type="project" value="InterPro"/>
</dbReference>
<proteinExistence type="inferred from homology"/>
<accession>A0A2S8SU34</accession>
<dbReference type="PANTHER" id="PTHR33293:SF1">
    <property type="entry name" value="INSERTION ELEMENT IS1 1 PROTEIN INSB-RELATED"/>
    <property type="match status" value="1"/>
</dbReference>